<gene>
    <name evidence="1" type="ORF">OCK74_27760</name>
</gene>
<dbReference type="AlphaFoldDB" id="A0A9X2Y0K0"/>
<name>A0A9X2Y0K0_9BACT</name>
<keyword evidence="2" id="KW-1185">Reference proteome</keyword>
<protein>
    <submittedName>
        <fullName evidence="1">Uncharacterized protein</fullName>
    </submittedName>
</protein>
<accession>A0A9X2Y0K0</accession>
<evidence type="ECO:0000313" key="2">
    <source>
        <dbReference type="Proteomes" id="UP001155483"/>
    </source>
</evidence>
<evidence type="ECO:0000313" key="1">
    <source>
        <dbReference type="EMBL" id="MCU7552941.1"/>
    </source>
</evidence>
<sequence length="66" mass="7068">FHIIGNRCKINHLTATNNMQLLVGLPSSSVFQLASVAGLTVIKYQHSSKTSTLAAILLGTFSIDKP</sequence>
<reference evidence="1" key="1">
    <citation type="submission" date="2022-09" db="EMBL/GenBank/DDBJ databases">
        <authorList>
            <person name="Yuan C."/>
            <person name="Ke Z."/>
        </authorList>
    </citation>
    <scope>NUCLEOTIDE SEQUENCE</scope>
    <source>
        <strain evidence="1">LB-8</strain>
    </source>
</reference>
<comment type="caution">
    <text evidence="1">The sequence shown here is derived from an EMBL/GenBank/DDBJ whole genome shotgun (WGS) entry which is preliminary data.</text>
</comment>
<reference evidence="1" key="2">
    <citation type="submission" date="2023-04" db="EMBL/GenBank/DDBJ databases">
        <title>Paracnuella aquatica gen. nov., sp. nov., a member of the family Chitinophagaceae isolated from a hot spring.</title>
        <authorList>
            <person name="Wang C."/>
        </authorList>
    </citation>
    <scope>NUCLEOTIDE SEQUENCE</scope>
    <source>
        <strain evidence="1">LB-8</strain>
    </source>
</reference>
<dbReference type="RefSeq" id="WP_279300374.1">
    <property type="nucleotide sequence ID" value="NZ_JAOTIF010000064.1"/>
</dbReference>
<feature type="non-terminal residue" evidence="1">
    <location>
        <position position="1"/>
    </location>
</feature>
<proteinExistence type="predicted"/>
<dbReference type="EMBL" id="JAOTIF010000064">
    <property type="protein sequence ID" value="MCU7552941.1"/>
    <property type="molecule type" value="Genomic_DNA"/>
</dbReference>
<dbReference type="Proteomes" id="UP001155483">
    <property type="component" value="Unassembled WGS sequence"/>
</dbReference>
<organism evidence="1 2">
    <name type="scientific">Paraflavisolibacter caeni</name>
    <dbReference type="NCBI Taxonomy" id="2982496"/>
    <lineage>
        <taxon>Bacteria</taxon>
        <taxon>Pseudomonadati</taxon>
        <taxon>Bacteroidota</taxon>
        <taxon>Chitinophagia</taxon>
        <taxon>Chitinophagales</taxon>
        <taxon>Chitinophagaceae</taxon>
        <taxon>Paraflavisolibacter</taxon>
    </lineage>
</organism>